<reference evidence="3" key="2">
    <citation type="submission" date="2015-01" db="EMBL/GenBank/DDBJ databases">
        <title>Evolutionary Origins and Diversification of the Mycorrhizal Mutualists.</title>
        <authorList>
            <consortium name="DOE Joint Genome Institute"/>
            <consortium name="Mycorrhizal Genomics Consortium"/>
            <person name="Kohler A."/>
            <person name="Kuo A."/>
            <person name="Nagy L.G."/>
            <person name="Floudas D."/>
            <person name="Copeland A."/>
            <person name="Barry K.W."/>
            <person name="Cichocki N."/>
            <person name="Veneault-Fourrey C."/>
            <person name="LaButti K."/>
            <person name="Lindquist E.A."/>
            <person name="Lipzen A."/>
            <person name="Lundell T."/>
            <person name="Morin E."/>
            <person name="Murat C."/>
            <person name="Riley R."/>
            <person name="Ohm R."/>
            <person name="Sun H."/>
            <person name="Tunlid A."/>
            <person name="Henrissat B."/>
            <person name="Grigoriev I.V."/>
            <person name="Hibbett D.S."/>
            <person name="Martin F."/>
        </authorList>
    </citation>
    <scope>NUCLEOTIDE SEQUENCE [LARGE SCALE GENOMIC DNA]</scope>
    <source>
        <strain evidence="3">ATCC 200175</strain>
    </source>
</reference>
<evidence type="ECO:0000256" key="1">
    <source>
        <dbReference type="SAM" id="MobiDB-lite"/>
    </source>
</evidence>
<evidence type="ECO:0000313" key="2">
    <source>
        <dbReference type="EMBL" id="KIJ10208.1"/>
    </source>
</evidence>
<dbReference type="Proteomes" id="UP000053647">
    <property type="component" value="Unassembled WGS sequence"/>
</dbReference>
<dbReference type="EMBL" id="KN819413">
    <property type="protein sequence ID" value="KIJ10208.1"/>
    <property type="molecule type" value="Genomic_DNA"/>
</dbReference>
<sequence>MPTPPSRQTCIENVLQGLQTNAVSLWDIIRFVHSSKEDTHQAAWESLEDNCGAMLSMLSKGLRTKDVALVQAFDAVTKVLRNEMVELTQEDSRLHFGASTASASQLDESFVRTLALKLRQDPGAGQHEGDLGEIGGEEGLDDEAEGESGEHPRKWQRTNTADGRNTVITLIQRLVVCACIMAQNTNSHCNVLQSIVGIFCHSTGTPARVIDVLSHAGLSISASSINNAVDSLSKESASAVKKSLQTLQTALAYDNFDIDFKTAQPTVEHQSTFISSTSATAIPLFGITDPADLECLAQI</sequence>
<feature type="non-terminal residue" evidence="2">
    <location>
        <position position="299"/>
    </location>
</feature>
<dbReference type="HOGENOM" id="CLU_009487_2_0_1"/>
<proteinExistence type="predicted"/>
<feature type="compositionally biased region" description="Acidic residues" evidence="1">
    <location>
        <begin position="135"/>
        <end position="147"/>
    </location>
</feature>
<name>A0A0C9THH4_PAXIN</name>
<evidence type="ECO:0000313" key="3">
    <source>
        <dbReference type="Proteomes" id="UP000053647"/>
    </source>
</evidence>
<dbReference type="OrthoDB" id="4743193at2759"/>
<accession>A0A0C9THH4</accession>
<keyword evidence="3" id="KW-1185">Reference proteome</keyword>
<dbReference type="AlphaFoldDB" id="A0A0C9THH4"/>
<protein>
    <submittedName>
        <fullName evidence="2">Unplaced genomic scaffold PAXINscaffold_91, whole genome shotgun sequence</fullName>
    </submittedName>
</protein>
<gene>
    <name evidence="2" type="ORF">PAXINDRAFT_86395</name>
</gene>
<reference evidence="2 3" key="1">
    <citation type="submission" date="2014-06" db="EMBL/GenBank/DDBJ databases">
        <authorList>
            <consortium name="DOE Joint Genome Institute"/>
            <person name="Kuo A."/>
            <person name="Kohler A."/>
            <person name="Nagy L.G."/>
            <person name="Floudas D."/>
            <person name="Copeland A."/>
            <person name="Barry K.W."/>
            <person name="Cichocki N."/>
            <person name="Veneault-Fourrey C."/>
            <person name="LaButti K."/>
            <person name="Lindquist E.A."/>
            <person name="Lipzen A."/>
            <person name="Lundell T."/>
            <person name="Morin E."/>
            <person name="Murat C."/>
            <person name="Sun H."/>
            <person name="Tunlid A."/>
            <person name="Henrissat B."/>
            <person name="Grigoriev I.V."/>
            <person name="Hibbett D.S."/>
            <person name="Martin F."/>
            <person name="Nordberg H.P."/>
            <person name="Cantor M.N."/>
            <person name="Hua S.X."/>
        </authorList>
    </citation>
    <scope>NUCLEOTIDE SEQUENCE [LARGE SCALE GENOMIC DNA]</scope>
    <source>
        <strain evidence="2 3">ATCC 200175</strain>
    </source>
</reference>
<organism evidence="2 3">
    <name type="scientific">Paxillus involutus ATCC 200175</name>
    <dbReference type="NCBI Taxonomy" id="664439"/>
    <lineage>
        <taxon>Eukaryota</taxon>
        <taxon>Fungi</taxon>
        <taxon>Dikarya</taxon>
        <taxon>Basidiomycota</taxon>
        <taxon>Agaricomycotina</taxon>
        <taxon>Agaricomycetes</taxon>
        <taxon>Agaricomycetidae</taxon>
        <taxon>Boletales</taxon>
        <taxon>Paxilineae</taxon>
        <taxon>Paxillaceae</taxon>
        <taxon>Paxillus</taxon>
    </lineage>
</organism>
<feature type="region of interest" description="Disordered" evidence="1">
    <location>
        <begin position="122"/>
        <end position="159"/>
    </location>
</feature>